<dbReference type="Proteomes" id="UP000306420">
    <property type="component" value="Unassembled WGS sequence"/>
</dbReference>
<evidence type="ECO:0000256" key="11">
    <source>
        <dbReference type="HAMAP-Rule" id="MF_00354"/>
    </source>
</evidence>
<organism evidence="13 14">
    <name type="scientific">Ruoffia tabacinasalis</name>
    <dbReference type="NCBI Taxonomy" id="87458"/>
    <lineage>
        <taxon>Bacteria</taxon>
        <taxon>Bacillati</taxon>
        <taxon>Bacillota</taxon>
        <taxon>Bacilli</taxon>
        <taxon>Lactobacillales</taxon>
        <taxon>Aerococcaceae</taxon>
        <taxon>Ruoffia</taxon>
    </lineage>
</organism>
<dbReference type="GO" id="GO:0008299">
    <property type="term" value="P:isoprenoid biosynthetic process"/>
    <property type="evidence" value="ECO:0007669"/>
    <property type="project" value="UniProtKB-UniRule"/>
</dbReference>
<feature type="binding site" evidence="11">
    <location>
        <begin position="13"/>
        <end position="14"/>
    </location>
    <ligand>
        <name>substrate</name>
    </ligand>
</feature>
<proteinExistence type="inferred from homology"/>
<evidence type="ECO:0000256" key="6">
    <source>
        <dbReference type="ARBA" id="ARBA00022842"/>
    </source>
</evidence>
<evidence type="ECO:0000256" key="4">
    <source>
        <dbReference type="ARBA" id="ARBA00022643"/>
    </source>
</evidence>
<dbReference type="EC" id="5.3.3.2" evidence="11"/>
<evidence type="ECO:0000256" key="1">
    <source>
        <dbReference type="ARBA" id="ARBA00001917"/>
    </source>
</evidence>
<dbReference type="RefSeq" id="WP_138404116.1">
    <property type="nucleotide sequence ID" value="NZ_VBSP01000009.1"/>
</dbReference>
<dbReference type="HAMAP" id="MF_00354">
    <property type="entry name" value="Idi_2"/>
    <property type="match status" value="1"/>
</dbReference>
<dbReference type="PIRSF" id="PIRSF003314">
    <property type="entry name" value="IPP_isomerase"/>
    <property type="match status" value="1"/>
</dbReference>
<dbReference type="CDD" id="cd02811">
    <property type="entry name" value="IDI-2_FMN"/>
    <property type="match status" value="1"/>
</dbReference>
<feature type="binding site" evidence="11">
    <location>
        <begin position="70"/>
        <end position="72"/>
    </location>
    <ligand>
        <name>FMN</name>
        <dbReference type="ChEBI" id="CHEBI:58210"/>
    </ligand>
</feature>
<dbReference type="OrthoDB" id="9795032at2"/>
<feature type="binding site" evidence="11">
    <location>
        <position position="159"/>
    </location>
    <ligand>
        <name>substrate</name>
    </ligand>
</feature>
<protein>
    <recommendedName>
        <fullName evidence="11">Isopentenyl-diphosphate delta-isomerase</fullName>
        <shortName evidence="11">IPP isomerase</shortName>
        <ecNumber evidence="11">5.3.3.2</ecNumber>
    </recommendedName>
    <alternativeName>
        <fullName evidence="11">Isopentenyl diphosphate:dimethylallyl diphosphate isomerase</fullName>
    </alternativeName>
    <alternativeName>
        <fullName evidence="11">Isopentenyl pyrophosphate isomerase</fullName>
    </alternativeName>
    <alternativeName>
        <fullName evidence="11">Type 2 isopentenyl diphosphate isomerase</fullName>
        <shortName evidence="11">IDI-2</shortName>
    </alternativeName>
</protein>
<evidence type="ECO:0000313" key="13">
    <source>
        <dbReference type="EMBL" id="TLQ41858.1"/>
    </source>
</evidence>
<evidence type="ECO:0000313" key="14">
    <source>
        <dbReference type="Proteomes" id="UP000306420"/>
    </source>
</evidence>
<evidence type="ECO:0000256" key="5">
    <source>
        <dbReference type="ARBA" id="ARBA00022723"/>
    </source>
</evidence>
<dbReference type="Gene3D" id="3.20.20.70">
    <property type="entry name" value="Aldolase class I"/>
    <property type="match status" value="1"/>
</dbReference>
<sequence length="357" mass="39941">MTKENQPSLAQQRKDDHVNLALEQQSKLQTSAFDDIRFMHHSFSDVKFDQIDTSTQWANTTHRFPFYINGMTGGSTYTKQFNDSLSKLAHETGLAMASGSVSVALKEPEVRDSFTIIRKNNPNGFVMANLGAHHDLENAKRAVDLLDANALQIHLNTPQEVVMPEGDRDFSTWKENIQQIVEGLDVSVIVKEVGFGMSKETMEELISLGVKNIDVSGRGGTNFVNIENDRRDTIDFSLLGEWGQTTPESLLESLSLQKEVNILASGGVRSFYDIVKALALGAKATGLSGKLLQTVHLEGVDAATQIVLDWEKAIKHMLLLLNCHNIQELQETQLLLRGPLREYAELRKIDYKYLARR</sequence>
<comment type="similarity">
    <text evidence="11">Belongs to the IPP isomerase type 2 family.</text>
</comment>
<dbReference type="GO" id="GO:0016491">
    <property type="term" value="F:oxidoreductase activity"/>
    <property type="evidence" value="ECO:0007669"/>
    <property type="project" value="InterPro"/>
</dbReference>
<dbReference type="InterPro" id="IPR013785">
    <property type="entry name" value="Aldolase_TIM"/>
</dbReference>
<keyword evidence="5 11" id="KW-0479">Metal-binding</keyword>
<dbReference type="SUPFAM" id="SSF51395">
    <property type="entry name" value="FMN-linked oxidoreductases"/>
    <property type="match status" value="1"/>
</dbReference>
<keyword evidence="9 11" id="KW-0413">Isomerase</keyword>
<feature type="binding site" evidence="11">
    <location>
        <position position="191"/>
    </location>
    <ligand>
        <name>FMN</name>
        <dbReference type="ChEBI" id="CHEBI:58210"/>
    </ligand>
</feature>
<evidence type="ECO:0000256" key="3">
    <source>
        <dbReference type="ARBA" id="ARBA00022630"/>
    </source>
</evidence>
<keyword evidence="2 11" id="KW-0963">Cytoplasm</keyword>
<accession>A0A5R9DW45</accession>
<dbReference type="InterPro" id="IPR011179">
    <property type="entry name" value="IPdP_isomerase"/>
</dbReference>
<evidence type="ECO:0000256" key="9">
    <source>
        <dbReference type="ARBA" id="ARBA00023235"/>
    </source>
</evidence>
<keyword evidence="3 11" id="KW-0285">Flavoprotein</keyword>
<feature type="binding site" evidence="11">
    <location>
        <begin position="288"/>
        <end position="289"/>
    </location>
    <ligand>
        <name>FMN</name>
        <dbReference type="ChEBI" id="CHEBI:58210"/>
    </ligand>
</feature>
<dbReference type="PANTHER" id="PTHR43665:SF1">
    <property type="entry name" value="ISOPENTENYL-DIPHOSPHATE DELTA-ISOMERASE"/>
    <property type="match status" value="1"/>
</dbReference>
<comment type="subunit">
    <text evidence="10 11">Homooctamer. Dimer of tetramers.</text>
</comment>
<comment type="catalytic activity">
    <reaction evidence="11">
        <text>isopentenyl diphosphate = dimethylallyl diphosphate</text>
        <dbReference type="Rhea" id="RHEA:23284"/>
        <dbReference type="ChEBI" id="CHEBI:57623"/>
        <dbReference type="ChEBI" id="CHEBI:128769"/>
        <dbReference type="EC" id="5.3.3.2"/>
    </reaction>
</comment>
<comment type="cofactor">
    <cofactor evidence="11">
        <name>Mg(2+)</name>
        <dbReference type="ChEBI" id="CHEBI:18420"/>
    </cofactor>
</comment>
<comment type="cofactor">
    <cofactor evidence="11">
        <name>NADPH</name>
        <dbReference type="ChEBI" id="CHEBI:57783"/>
    </cofactor>
</comment>
<gene>
    <name evidence="11" type="primary">fni</name>
    <name evidence="13" type="ORF">FEZ33_04035</name>
</gene>
<feature type="binding site" evidence="11">
    <location>
        <position position="100"/>
    </location>
    <ligand>
        <name>FMN</name>
        <dbReference type="ChEBI" id="CHEBI:58210"/>
    </ligand>
</feature>
<dbReference type="GO" id="GO:0005737">
    <property type="term" value="C:cytoplasm"/>
    <property type="evidence" value="ECO:0007669"/>
    <property type="project" value="UniProtKB-SubCell"/>
</dbReference>
<keyword evidence="7 11" id="KW-0521">NADP</keyword>
<comment type="function">
    <text evidence="11">Involved in the biosynthesis of isoprenoids. Catalyzes the 1,3-allylic rearrangement of the homoallylic substrate isopentenyl (IPP) to its allylic isomer, dimethylallyl diphosphate (DMAPP).</text>
</comment>
<feature type="binding site" evidence="11">
    <location>
        <position position="216"/>
    </location>
    <ligand>
        <name>FMN</name>
        <dbReference type="ChEBI" id="CHEBI:58210"/>
    </ligand>
</feature>
<dbReference type="AlphaFoldDB" id="A0A5R9DW45"/>
<comment type="cofactor">
    <cofactor evidence="1 11">
        <name>FMN</name>
        <dbReference type="ChEBI" id="CHEBI:58210"/>
    </cofactor>
</comment>
<dbReference type="GO" id="GO:0010181">
    <property type="term" value="F:FMN binding"/>
    <property type="evidence" value="ECO:0007669"/>
    <property type="project" value="UniProtKB-UniRule"/>
</dbReference>
<keyword evidence="4 11" id="KW-0288">FMN</keyword>
<evidence type="ECO:0000256" key="7">
    <source>
        <dbReference type="ARBA" id="ARBA00022857"/>
    </source>
</evidence>
<dbReference type="GO" id="GO:0070402">
    <property type="term" value="F:NADPH binding"/>
    <property type="evidence" value="ECO:0007669"/>
    <property type="project" value="UniProtKB-UniRule"/>
</dbReference>
<feature type="binding site" evidence="11">
    <location>
        <position position="129"/>
    </location>
    <ligand>
        <name>FMN</name>
        <dbReference type="ChEBI" id="CHEBI:58210"/>
    </ligand>
</feature>
<dbReference type="GO" id="GO:0004452">
    <property type="term" value="F:isopentenyl-diphosphate delta-isomerase activity"/>
    <property type="evidence" value="ECO:0007669"/>
    <property type="project" value="UniProtKB-UniRule"/>
</dbReference>
<dbReference type="Pfam" id="PF01070">
    <property type="entry name" value="FMN_dh"/>
    <property type="match status" value="1"/>
</dbReference>
<dbReference type="EMBL" id="VBSP01000009">
    <property type="protein sequence ID" value="TLQ41858.1"/>
    <property type="molecule type" value="Genomic_DNA"/>
</dbReference>
<comment type="subcellular location">
    <subcellularLocation>
        <location evidence="11">Cytoplasm</location>
    </subcellularLocation>
</comment>
<comment type="caution">
    <text evidence="11">Lacks conserved residue(s) required for the propagation of feature annotation.</text>
</comment>
<evidence type="ECO:0000256" key="2">
    <source>
        <dbReference type="ARBA" id="ARBA00022490"/>
    </source>
</evidence>
<dbReference type="PANTHER" id="PTHR43665">
    <property type="entry name" value="ISOPENTENYL-DIPHOSPHATE DELTA-ISOMERASE"/>
    <property type="match status" value="1"/>
</dbReference>
<feature type="binding site" evidence="11">
    <location>
        <position position="221"/>
    </location>
    <ligand>
        <name>FMN</name>
        <dbReference type="ChEBI" id="CHEBI:58210"/>
    </ligand>
</feature>
<comment type="caution">
    <text evidence="13">The sequence shown here is derived from an EMBL/GenBank/DDBJ whole genome shotgun (WGS) entry which is preliminary data.</text>
</comment>
<dbReference type="InterPro" id="IPR000262">
    <property type="entry name" value="FMN-dep_DH"/>
</dbReference>
<dbReference type="NCBIfam" id="TIGR02151">
    <property type="entry name" value="IPP_isom_2"/>
    <property type="match status" value="1"/>
</dbReference>
<evidence type="ECO:0000256" key="8">
    <source>
        <dbReference type="ARBA" id="ARBA00023229"/>
    </source>
</evidence>
<feature type="binding site" evidence="11">
    <location>
        <position position="160"/>
    </location>
    <ligand>
        <name>Mg(2+)</name>
        <dbReference type="ChEBI" id="CHEBI:18420"/>
    </ligand>
</feature>
<feature type="domain" description="FMN-dependent dehydrogenase" evidence="12">
    <location>
        <begin position="168"/>
        <end position="333"/>
    </location>
</feature>
<evidence type="ECO:0000256" key="10">
    <source>
        <dbReference type="ARBA" id="ARBA00025810"/>
    </source>
</evidence>
<reference evidence="13 14" key="1">
    <citation type="submission" date="2019-05" db="EMBL/GenBank/DDBJ databases">
        <title>The metagenome of a microbial culture collection derived from dairy environment covers the genomic content of the human microbiome.</title>
        <authorList>
            <person name="Roder T."/>
            <person name="Wuthrich D."/>
            <person name="Sattari Z."/>
            <person name="Von Ah U."/>
            <person name="Bar C."/>
            <person name="Ronchi F."/>
            <person name="Macpherson A.J."/>
            <person name="Ganal-Vonarburg S.C."/>
            <person name="Bruggmann R."/>
            <person name="Vergeres G."/>
        </authorList>
    </citation>
    <scope>NUCLEOTIDE SEQUENCE [LARGE SCALE GENOMIC DNA]</scope>
    <source>
        <strain evidence="13 14">FAM 24227</strain>
    </source>
</reference>
<keyword evidence="6 11" id="KW-0460">Magnesium</keyword>
<name>A0A5R9DW45_9LACT</name>
<dbReference type="GO" id="GO:0000287">
    <property type="term" value="F:magnesium ion binding"/>
    <property type="evidence" value="ECO:0007669"/>
    <property type="project" value="UniProtKB-UniRule"/>
</dbReference>
<evidence type="ECO:0000259" key="12">
    <source>
        <dbReference type="Pfam" id="PF01070"/>
    </source>
</evidence>
<feature type="binding site" evidence="11">
    <location>
        <begin position="267"/>
        <end position="269"/>
    </location>
    <ligand>
        <name>FMN</name>
        <dbReference type="ChEBI" id="CHEBI:58210"/>
    </ligand>
</feature>
<keyword evidence="8 11" id="KW-0414">Isoprene biosynthesis</keyword>